<evidence type="ECO:0000256" key="1">
    <source>
        <dbReference type="ARBA" id="ARBA00004173"/>
    </source>
</evidence>
<dbReference type="GO" id="GO:0000150">
    <property type="term" value="F:DNA strand exchange activity"/>
    <property type="evidence" value="ECO:0007669"/>
    <property type="project" value="InterPro"/>
</dbReference>
<keyword evidence="7" id="KW-0687">Ribonucleoprotein</keyword>
<reference evidence="9" key="1">
    <citation type="submission" date="2020-01" db="EMBL/GenBank/DDBJ databases">
        <authorList>
            <consortium name="DOE Joint Genome Institute"/>
            <person name="Haridas S."/>
            <person name="Albert R."/>
            <person name="Binder M."/>
            <person name="Bloem J."/>
            <person name="Labutti K."/>
            <person name="Salamov A."/>
            <person name="Andreopoulos B."/>
            <person name="Baker S.E."/>
            <person name="Barry K."/>
            <person name="Bills G."/>
            <person name="Bluhm B.H."/>
            <person name="Cannon C."/>
            <person name="Castanera R."/>
            <person name="Culley D.E."/>
            <person name="Daum C."/>
            <person name="Ezra D."/>
            <person name="Gonzalez J.B."/>
            <person name="Henrissat B."/>
            <person name="Kuo A."/>
            <person name="Liang C."/>
            <person name="Lipzen A."/>
            <person name="Lutzoni F."/>
            <person name="Magnuson J."/>
            <person name="Mondo S."/>
            <person name="Nolan M."/>
            <person name="Ohm R."/>
            <person name="Pangilinan J."/>
            <person name="Park H.-J."/>
            <person name="Ramirez L."/>
            <person name="Alfaro M."/>
            <person name="Sun H."/>
            <person name="Tritt A."/>
            <person name="Yoshinaga Y."/>
            <person name="Zwiers L.-H."/>
            <person name="Turgeon B.G."/>
            <person name="Goodwin S.B."/>
            <person name="Spatafora J.W."/>
            <person name="Crous P.W."/>
            <person name="Grigoriev I.V."/>
        </authorList>
    </citation>
    <scope>NUCLEOTIDE SEQUENCE</scope>
    <source>
        <strain evidence="9">IPT5</strain>
    </source>
</reference>
<dbReference type="EMBL" id="MU006367">
    <property type="protein sequence ID" value="KAF2844688.1"/>
    <property type="molecule type" value="Genomic_DNA"/>
</dbReference>
<keyword evidence="10" id="KW-1185">Reference proteome</keyword>
<evidence type="ECO:0000256" key="8">
    <source>
        <dbReference type="ARBA" id="ARBA00035185"/>
    </source>
</evidence>
<evidence type="ECO:0000256" key="6">
    <source>
        <dbReference type="ARBA" id="ARBA00023163"/>
    </source>
</evidence>
<evidence type="ECO:0000256" key="2">
    <source>
        <dbReference type="ARBA" id="ARBA00010741"/>
    </source>
</evidence>
<organism evidence="9 10">
    <name type="scientific">Plenodomus tracheiphilus IPT5</name>
    <dbReference type="NCBI Taxonomy" id="1408161"/>
    <lineage>
        <taxon>Eukaryota</taxon>
        <taxon>Fungi</taxon>
        <taxon>Dikarya</taxon>
        <taxon>Ascomycota</taxon>
        <taxon>Pezizomycotina</taxon>
        <taxon>Dothideomycetes</taxon>
        <taxon>Pleosporomycetidae</taxon>
        <taxon>Pleosporales</taxon>
        <taxon>Pleosporineae</taxon>
        <taxon>Leptosphaeriaceae</taxon>
        <taxon>Plenodomus</taxon>
    </lineage>
</organism>
<proteinExistence type="inferred from homology"/>
<dbReference type="GO" id="GO:0005739">
    <property type="term" value="C:mitochondrion"/>
    <property type="evidence" value="ECO:0007669"/>
    <property type="project" value="UniProtKB-SubCell"/>
</dbReference>
<dbReference type="GO" id="GO:0003735">
    <property type="term" value="F:structural constituent of ribosome"/>
    <property type="evidence" value="ECO:0007669"/>
    <property type="project" value="TreeGrafter"/>
</dbReference>
<keyword evidence="4" id="KW-0805">Transcription regulation</keyword>
<comment type="subcellular location">
    <subcellularLocation>
        <location evidence="1">Mitochondrion</location>
    </subcellularLocation>
</comment>
<dbReference type="PANTHER" id="PTHR28184">
    <property type="entry name" value="MITOCHONDRIAL HOMOLOGOUS RECOMBINATION PROTEIN 1"/>
    <property type="match status" value="1"/>
</dbReference>
<name>A0A6A7AR82_9PLEO</name>
<dbReference type="GO" id="GO:0003697">
    <property type="term" value="F:single-stranded DNA binding"/>
    <property type="evidence" value="ECO:0007669"/>
    <property type="project" value="InterPro"/>
</dbReference>
<keyword evidence="6" id="KW-0804">Transcription</keyword>
<accession>A0A6A7AR82</accession>
<dbReference type="Pfam" id="PF12829">
    <property type="entry name" value="Mhr1"/>
    <property type="match status" value="1"/>
</dbReference>
<evidence type="ECO:0000256" key="4">
    <source>
        <dbReference type="ARBA" id="ARBA00023015"/>
    </source>
</evidence>
<dbReference type="OrthoDB" id="5333655at2759"/>
<dbReference type="InterPro" id="IPR024629">
    <property type="entry name" value="Ribosomal_mL67"/>
</dbReference>
<protein>
    <recommendedName>
        <fullName evidence="8">Large ribosomal subunit protein mL67</fullName>
    </recommendedName>
</protein>
<evidence type="ECO:0000256" key="3">
    <source>
        <dbReference type="ARBA" id="ARBA00022980"/>
    </source>
</evidence>
<dbReference type="Proteomes" id="UP000799423">
    <property type="component" value="Unassembled WGS sequence"/>
</dbReference>
<evidence type="ECO:0000256" key="7">
    <source>
        <dbReference type="ARBA" id="ARBA00023274"/>
    </source>
</evidence>
<dbReference type="GO" id="GO:0005840">
    <property type="term" value="C:ribosome"/>
    <property type="evidence" value="ECO:0007669"/>
    <property type="project" value="UniProtKB-KW"/>
</dbReference>
<evidence type="ECO:0000313" key="10">
    <source>
        <dbReference type="Proteomes" id="UP000799423"/>
    </source>
</evidence>
<dbReference type="GO" id="GO:1990904">
    <property type="term" value="C:ribonucleoprotein complex"/>
    <property type="evidence" value="ECO:0007669"/>
    <property type="project" value="UniProtKB-KW"/>
</dbReference>
<keyword evidence="5" id="KW-0496">Mitochondrion</keyword>
<evidence type="ECO:0000256" key="5">
    <source>
        <dbReference type="ARBA" id="ARBA00023128"/>
    </source>
</evidence>
<dbReference type="AlphaFoldDB" id="A0A6A7AR82"/>
<comment type="similarity">
    <text evidence="2">Belongs to the mitochondrion-specific ribosomal protein mL67 family.</text>
</comment>
<evidence type="ECO:0000313" key="9">
    <source>
        <dbReference type="EMBL" id="KAF2844688.1"/>
    </source>
</evidence>
<dbReference type="PANTHER" id="PTHR28184:SF1">
    <property type="entry name" value="LARGE RIBOSOMAL SUBUNIT PROTEIN ML67"/>
    <property type="match status" value="1"/>
</dbReference>
<keyword evidence="3" id="KW-0689">Ribosomal protein</keyword>
<gene>
    <name evidence="9" type="ORF">T440DRAFT_461720</name>
</gene>
<sequence length="489" mass="56702">MPRSLARLRYRTPLKALKFPTIARRPELDATVAKYVERQSQPQLLRLQTVVNAKAKRQATGVDVPEPWRPYTLRDVVDPKKLAKHGQIIYVFRNTKTNQIIYSLQELLDDHHLDQIPFIGKHSKPPTLRPDEWQPHCVVTFPTSYQGLSAYRRLREFRKLHELAWEKTNPEYKRLDIKTRITKIMDQRANFSADLAEVLRMQEDYGNKMKQEREELDQKAEAYLEKRWKEIDDIAKAAKEKEKVTDSIKWLEGQVRSMNLKLRMKHNQKEDVQKSLKATKESLETRLRKVKYAVRKTQELKDTRTNLTTLAVPANEAGAEEKLERLRSEAEILENTIKKPDPRRNSEDQVTDRERLATLKAEIATLKQAFKAKKYLASHGDTARLSILPKYFTSKTSTPIFTLSNVDVAWADMQDALYARGQWPDTIAHQVLEVNGTRGQVSLLNAEEYGIEVKNEANSIIAALEEEKRLADEQGKAIRIERRRETATA</sequence>